<feature type="non-terminal residue" evidence="2">
    <location>
        <position position="165"/>
    </location>
</feature>
<feature type="compositionally biased region" description="Polar residues" evidence="1">
    <location>
        <begin position="149"/>
        <end position="165"/>
    </location>
</feature>
<evidence type="ECO:0000256" key="1">
    <source>
        <dbReference type="SAM" id="MobiDB-lite"/>
    </source>
</evidence>
<sequence>MDEILAKIMPLKRKVRNLPQDECDNDQMSFFDPVYEISLLNNDMNDSDKDSGEGEDDESIHSLPRQRVTESDDILSAADLVTSNGSDQIDQISTTKIANRIKQIQNSLKQAKTMLEPMEKMKDLITSTPYHPTSEQVNNEDFYDDLNQQEKSLQNSKHTIVRNPN</sequence>
<protein>
    <submittedName>
        <fullName evidence="2">Uncharacterized protein</fullName>
    </submittedName>
</protein>
<proteinExistence type="predicted"/>
<dbReference type="AlphaFoldDB" id="A0A8S2ETX5"/>
<gene>
    <name evidence="2" type="ORF">OVA965_LOCUS27299</name>
    <name evidence="3" type="ORF">TMI583_LOCUS28043</name>
</gene>
<feature type="region of interest" description="Disordered" evidence="1">
    <location>
        <begin position="41"/>
        <end position="69"/>
    </location>
</feature>
<comment type="caution">
    <text evidence="2">The sequence shown here is derived from an EMBL/GenBank/DDBJ whole genome shotgun (WGS) entry which is preliminary data.</text>
</comment>
<dbReference type="EMBL" id="CAJOBA010039519">
    <property type="protein sequence ID" value="CAF4078746.1"/>
    <property type="molecule type" value="Genomic_DNA"/>
</dbReference>
<feature type="region of interest" description="Disordered" evidence="1">
    <location>
        <begin position="128"/>
        <end position="165"/>
    </location>
</feature>
<organism evidence="2 4">
    <name type="scientific">Didymodactylos carnosus</name>
    <dbReference type="NCBI Taxonomy" id="1234261"/>
    <lineage>
        <taxon>Eukaryota</taxon>
        <taxon>Metazoa</taxon>
        <taxon>Spiralia</taxon>
        <taxon>Gnathifera</taxon>
        <taxon>Rotifera</taxon>
        <taxon>Eurotatoria</taxon>
        <taxon>Bdelloidea</taxon>
        <taxon>Philodinida</taxon>
        <taxon>Philodinidae</taxon>
        <taxon>Didymodactylos</taxon>
    </lineage>
</organism>
<evidence type="ECO:0000313" key="2">
    <source>
        <dbReference type="EMBL" id="CAF1273479.1"/>
    </source>
</evidence>
<dbReference type="EMBL" id="CAJNOK010017959">
    <property type="protein sequence ID" value="CAF1273479.1"/>
    <property type="molecule type" value="Genomic_DNA"/>
</dbReference>
<accession>A0A8S2ETX5</accession>
<evidence type="ECO:0000313" key="3">
    <source>
        <dbReference type="EMBL" id="CAF4078746.1"/>
    </source>
</evidence>
<dbReference type="Proteomes" id="UP000682733">
    <property type="component" value="Unassembled WGS sequence"/>
</dbReference>
<name>A0A8S2ETX5_9BILA</name>
<dbReference type="Proteomes" id="UP000677228">
    <property type="component" value="Unassembled WGS sequence"/>
</dbReference>
<evidence type="ECO:0000313" key="4">
    <source>
        <dbReference type="Proteomes" id="UP000677228"/>
    </source>
</evidence>
<feature type="compositionally biased region" description="Polar residues" evidence="1">
    <location>
        <begin position="128"/>
        <end position="139"/>
    </location>
</feature>
<reference evidence="2" key="1">
    <citation type="submission" date="2021-02" db="EMBL/GenBank/DDBJ databases">
        <authorList>
            <person name="Nowell W R."/>
        </authorList>
    </citation>
    <scope>NUCLEOTIDE SEQUENCE</scope>
</reference>